<protein>
    <submittedName>
        <fullName evidence="1">Uncharacterized protein</fullName>
    </submittedName>
</protein>
<evidence type="ECO:0000313" key="3">
    <source>
        <dbReference type="Proteomes" id="UP000663848"/>
    </source>
</evidence>
<name>A0A822FUY6_9BILA</name>
<reference evidence="1" key="1">
    <citation type="submission" date="2021-02" db="EMBL/GenBank/DDBJ databases">
        <authorList>
            <person name="Nowell W R."/>
        </authorList>
    </citation>
    <scope>NUCLEOTIDE SEQUENCE</scope>
</reference>
<feature type="non-terminal residue" evidence="1">
    <location>
        <position position="1"/>
    </location>
</feature>
<dbReference type="EMBL" id="CAJOBR010086037">
    <property type="protein sequence ID" value="CAF5132870.1"/>
    <property type="molecule type" value="Genomic_DNA"/>
</dbReference>
<comment type="caution">
    <text evidence="1">The sequence shown here is derived from an EMBL/GenBank/DDBJ whole genome shotgun (WGS) entry which is preliminary data.</text>
</comment>
<gene>
    <name evidence="1" type="ORF">QYT958_LOCUS46814</name>
    <name evidence="2" type="ORF">QYT958_LOCUS46985</name>
</gene>
<dbReference type="AlphaFoldDB" id="A0A822FUY6"/>
<sequence length="80" mass="8962">SSINAHFHSITSTPTNYFDDKKDCQDQQVLPADVKNLIESSLTAIGLDHVDDNDFDKAATNEQNTNDLLIDDDMDSFERS</sequence>
<evidence type="ECO:0000313" key="1">
    <source>
        <dbReference type="EMBL" id="CAF5131041.1"/>
    </source>
</evidence>
<feature type="non-terminal residue" evidence="1">
    <location>
        <position position="80"/>
    </location>
</feature>
<proteinExistence type="predicted"/>
<accession>A0A822FUY6</accession>
<dbReference type="EMBL" id="CAJOBR010085001">
    <property type="protein sequence ID" value="CAF5131041.1"/>
    <property type="molecule type" value="Genomic_DNA"/>
</dbReference>
<dbReference type="Proteomes" id="UP000663848">
    <property type="component" value="Unassembled WGS sequence"/>
</dbReference>
<organism evidence="1 3">
    <name type="scientific">Rotaria socialis</name>
    <dbReference type="NCBI Taxonomy" id="392032"/>
    <lineage>
        <taxon>Eukaryota</taxon>
        <taxon>Metazoa</taxon>
        <taxon>Spiralia</taxon>
        <taxon>Gnathifera</taxon>
        <taxon>Rotifera</taxon>
        <taxon>Eurotatoria</taxon>
        <taxon>Bdelloidea</taxon>
        <taxon>Philodinida</taxon>
        <taxon>Philodinidae</taxon>
        <taxon>Rotaria</taxon>
    </lineage>
</organism>
<evidence type="ECO:0000313" key="2">
    <source>
        <dbReference type="EMBL" id="CAF5132870.1"/>
    </source>
</evidence>